<evidence type="ECO:0000313" key="4">
    <source>
        <dbReference type="Proteomes" id="UP000472755"/>
    </source>
</evidence>
<dbReference type="AlphaFoldDB" id="A0A6I3QTT0"/>
<dbReference type="RefSeq" id="WP_009321977.1">
    <property type="nucleotide sequence ID" value="NZ_CAOJUJ010000010.1"/>
</dbReference>
<reference evidence="3 4" key="1">
    <citation type="journal article" date="2019" name="Nat. Med.">
        <title>A library of human gut bacterial isolates paired with longitudinal multiomics data enables mechanistic microbiome research.</title>
        <authorList>
            <person name="Poyet M."/>
            <person name="Groussin M."/>
            <person name="Gibbons S.M."/>
            <person name="Avila-Pacheco J."/>
            <person name="Jiang X."/>
            <person name="Kearney S.M."/>
            <person name="Perrotta A.R."/>
            <person name="Berdy B."/>
            <person name="Zhao S."/>
            <person name="Lieberman T.D."/>
            <person name="Swanson P.K."/>
            <person name="Smith M."/>
            <person name="Roesemann S."/>
            <person name="Alexander J.E."/>
            <person name="Rich S.A."/>
            <person name="Livny J."/>
            <person name="Vlamakis H."/>
            <person name="Clish C."/>
            <person name="Bullock K."/>
            <person name="Deik A."/>
            <person name="Scott J."/>
            <person name="Pierce K.A."/>
            <person name="Xavier R.J."/>
            <person name="Alm E.J."/>
        </authorList>
    </citation>
    <scope>NUCLEOTIDE SEQUENCE [LARGE SCALE GENOMIC DNA]</scope>
    <source>
        <strain evidence="1 4">BIOML-A4</strain>
        <strain evidence="2 3">BIOML-A7</strain>
    </source>
</reference>
<proteinExistence type="predicted"/>
<protein>
    <submittedName>
        <fullName evidence="2">Uncharacterized protein</fullName>
    </submittedName>
</protein>
<accession>A0A6I3QTT0</accession>
<evidence type="ECO:0000313" key="3">
    <source>
        <dbReference type="Proteomes" id="UP000449193"/>
    </source>
</evidence>
<dbReference type="Proteomes" id="UP000472755">
    <property type="component" value="Unassembled WGS sequence"/>
</dbReference>
<gene>
    <name evidence="2" type="ORF">GMD52_03860</name>
    <name evidence="1" type="ORF">GMD59_13475</name>
</gene>
<sequence length="55" mass="6635">MPAINLKDFFCRYTTDKFIDVSEKGPEELRTDKRYEATQSIRITYAPWALFRWKS</sequence>
<dbReference type="EMBL" id="WMZU01000024">
    <property type="protein sequence ID" value="MTS28289.1"/>
    <property type="molecule type" value="Genomic_DNA"/>
</dbReference>
<organism evidence="2 3">
    <name type="scientific">Ruthenibacterium lactatiformans</name>
    <dbReference type="NCBI Taxonomy" id="1550024"/>
    <lineage>
        <taxon>Bacteria</taxon>
        <taxon>Bacillati</taxon>
        <taxon>Bacillota</taxon>
        <taxon>Clostridia</taxon>
        <taxon>Eubacteriales</taxon>
        <taxon>Oscillospiraceae</taxon>
        <taxon>Ruthenibacterium</taxon>
    </lineage>
</organism>
<dbReference type="EMBL" id="WMZR01000004">
    <property type="protein sequence ID" value="MTS50674.1"/>
    <property type="molecule type" value="Genomic_DNA"/>
</dbReference>
<dbReference type="GeneID" id="42858943"/>
<name>A0A6I3QTT0_9FIRM</name>
<dbReference type="Proteomes" id="UP000449193">
    <property type="component" value="Unassembled WGS sequence"/>
</dbReference>
<evidence type="ECO:0000313" key="1">
    <source>
        <dbReference type="EMBL" id="MTS28289.1"/>
    </source>
</evidence>
<comment type="caution">
    <text evidence="2">The sequence shown here is derived from an EMBL/GenBank/DDBJ whole genome shotgun (WGS) entry which is preliminary data.</text>
</comment>
<evidence type="ECO:0000313" key="2">
    <source>
        <dbReference type="EMBL" id="MTS50674.1"/>
    </source>
</evidence>